<feature type="compositionally biased region" description="Pro residues" evidence="4">
    <location>
        <begin position="202"/>
        <end position="212"/>
    </location>
</feature>
<dbReference type="GO" id="GO:0061929">
    <property type="term" value="F:gamma-glutamylaminecyclotransferase activity"/>
    <property type="evidence" value="ECO:0007669"/>
    <property type="project" value="InterPro"/>
</dbReference>
<dbReference type="Proteomes" id="UP000041254">
    <property type="component" value="Unassembled WGS sequence"/>
</dbReference>
<dbReference type="InterPro" id="IPR013024">
    <property type="entry name" value="GGCT-like"/>
</dbReference>
<organism evidence="6 7">
    <name type="scientific">Vitrella brassicaformis (strain CCMP3155)</name>
    <dbReference type="NCBI Taxonomy" id="1169540"/>
    <lineage>
        <taxon>Eukaryota</taxon>
        <taxon>Sar</taxon>
        <taxon>Alveolata</taxon>
        <taxon>Colpodellida</taxon>
        <taxon>Vitrellaceae</taxon>
        <taxon>Vitrella</taxon>
    </lineage>
</organism>
<dbReference type="PANTHER" id="PTHR12510:SF4">
    <property type="entry name" value="GAMMA-GLUTAMYLAMINECYCLOTRANSFERASE"/>
    <property type="match status" value="1"/>
</dbReference>
<keyword evidence="7" id="KW-1185">Reference proteome</keyword>
<dbReference type="Gene3D" id="3.10.490.10">
    <property type="entry name" value="Gamma-glutamyl cyclotransferase-like"/>
    <property type="match status" value="1"/>
</dbReference>
<feature type="region of interest" description="Disordered" evidence="4">
    <location>
        <begin position="193"/>
        <end position="217"/>
    </location>
</feature>
<evidence type="ECO:0000256" key="1">
    <source>
        <dbReference type="ARBA" id="ARBA00008861"/>
    </source>
</evidence>
<dbReference type="InParanoid" id="A0A0G4EUQ1"/>
<dbReference type="AlphaFoldDB" id="A0A0G4EUQ1"/>
<dbReference type="OrthoDB" id="113620at2759"/>
<dbReference type="PANTHER" id="PTHR12510">
    <property type="entry name" value="TROPONIN C-AKIN-1 PROTEIN"/>
    <property type="match status" value="1"/>
</dbReference>
<evidence type="ECO:0000256" key="3">
    <source>
        <dbReference type="RuleBase" id="RU367036"/>
    </source>
</evidence>
<evidence type="ECO:0000256" key="4">
    <source>
        <dbReference type="SAM" id="MobiDB-lite"/>
    </source>
</evidence>
<protein>
    <recommendedName>
        <fullName evidence="3">Gamma-glutamylcyclotransferase family protein</fullName>
    </recommendedName>
</protein>
<evidence type="ECO:0000313" key="6">
    <source>
        <dbReference type="EMBL" id="CEM02179.1"/>
    </source>
</evidence>
<dbReference type="CDD" id="cd06661">
    <property type="entry name" value="GGCT_like"/>
    <property type="match status" value="1"/>
</dbReference>
<evidence type="ECO:0000313" key="7">
    <source>
        <dbReference type="Proteomes" id="UP000041254"/>
    </source>
</evidence>
<dbReference type="EMBL" id="CDMY01000320">
    <property type="protein sequence ID" value="CEM02179.1"/>
    <property type="molecule type" value="Genomic_DNA"/>
</dbReference>
<dbReference type="InterPro" id="IPR036568">
    <property type="entry name" value="GGCT-like_sf"/>
</dbReference>
<dbReference type="GO" id="GO:0005829">
    <property type="term" value="C:cytosol"/>
    <property type="evidence" value="ECO:0007669"/>
    <property type="project" value="TreeGrafter"/>
</dbReference>
<feature type="domain" description="Gamma-glutamylcyclotransferase AIG2-like" evidence="5">
    <location>
        <begin position="42"/>
        <end position="157"/>
    </location>
</feature>
<dbReference type="STRING" id="1169540.A0A0G4EUQ1"/>
<gene>
    <name evidence="6" type="ORF">Vbra_13488</name>
</gene>
<accession>A0A0G4EUQ1</accession>
<evidence type="ECO:0000259" key="5">
    <source>
        <dbReference type="Pfam" id="PF06094"/>
    </source>
</evidence>
<dbReference type="InterPro" id="IPR039126">
    <property type="entry name" value="GGACT"/>
</dbReference>
<dbReference type="VEuPathDB" id="CryptoDB:Vbra_13488"/>
<proteinExistence type="inferred from homology"/>
<evidence type="ECO:0000256" key="2">
    <source>
        <dbReference type="PIRSR" id="PIRSR639126-1"/>
    </source>
</evidence>
<feature type="active site" description="Proton acceptor" evidence="2">
    <location>
        <position position="118"/>
    </location>
</feature>
<sequence length="266" mass="30320">MPADLSSAVEAVEGCEPSSRPRGCSFSSAVNGTQATVRYEYVFVYGTLKRGFRNHYNMERDGIEYVAECATAHQLPLYLDHTNRYRPCLANVKGMGHQVCGELYRVHRRLIPELDDFERVPTHYHRECLPVTTEEGEHLHAHVYFNNTDRAREEELRRGHFELIPDYTYYHHKKYIPRAGNTRALELGPPDAEHLVASAPDSPAPSRSPSPAPRIIRPLDEDVRHRSFALRKATVAAVAYRRPRVLSEELESARRTLANSQLEMAA</sequence>
<comment type="similarity">
    <text evidence="1 3">Belongs to the gamma-glutamylcyclotransferase family.</text>
</comment>
<dbReference type="PhylomeDB" id="A0A0G4EUQ1"/>
<dbReference type="Pfam" id="PF06094">
    <property type="entry name" value="GGACT"/>
    <property type="match status" value="1"/>
</dbReference>
<dbReference type="SUPFAM" id="SSF110857">
    <property type="entry name" value="Gamma-glutamyl cyclotransferase-like"/>
    <property type="match status" value="1"/>
</dbReference>
<name>A0A0G4EUQ1_VITBC</name>
<dbReference type="InterPro" id="IPR009288">
    <property type="entry name" value="AIG2-like_dom"/>
</dbReference>
<reference evidence="6 7" key="1">
    <citation type="submission" date="2014-11" db="EMBL/GenBank/DDBJ databases">
        <authorList>
            <person name="Zhu J."/>
            <person name="Qi W."/>
            <person name="Song R."/>
        </authorList>
    </citation>
    <scope>NUCLEOTIDE SEQUENCE [LARGE SCALE GENOMIC DNA]</scope>
</reference>